<evidence type="ECO:0000313" key="2">
    <source>
        <dbReference type="Proteomes" id="UP001056120"/>
    </source>
</evidence>
<dbReference type="Proteomes" id="UP001056120">
    <property type="component" value="Linkage Group LG01"/>
</dbReference>
<reference evidence="2" key="1">
    <citation type="journal article" date="2022" name="Mol. Ecol. Resour.">
        <title>The genomes of chicory, endive, great burdock and yacon provide insights into Asteraceae palaeo-polyploidization history and plant inulin production.</title>
        <authorList>
            <person name="Fan W."/>
            <person name="Wang S."/>
            <person name="Wang H."/>
            <person name="Wang A."/>
            <person name="Jiang F."/>
            <person name="Liu H."/>
            <person name="Zhao H."/>
            <person name="Xu D."/>
            <person name="Zhang Y."/>
        </authorList>
    </citation>
    <scope>NUCLEOTIDE SEQUENCE [LARGE SCALE GENOMIC DNA]</scope>
    <source>
        <strain evidence="2">cv. Yunnan</strain>
    </source>
</reference>
<name>A0ACB9KBB0_9ASTR</name>
<keyword evidence="2" id="KW-1185">Reference proteome</keyword>
<reference evidence="1 2" key="2">
    <citation type="journal article" date="2022" name="Mol. Ecol. Resour.">
        <title>The genomes of chicory, endive, great burdock and yacon provide insights into Asteraceae paleo-polyploidization history and plant inulin production.</title>
        <authorList>
            <person name="Fan W."/>
            <person name="Wang S."/>
            <person name="Wang H."/>
            <person name="Wang A."/>
            <person name="Jiang F."/>
            <person name="Liu H."/>
            <person name="Zhao H."/>
            <person name="Xu D."/>
            <person name="Zhang Y."/>
        </authorList>
    </citation>
    <scope>NUCLEOTIDE SEQUENCE [LARGE SCALE GENOMIC DNA]</scope>
    <source>
        <strain evidence="2">cv. Yunnan</strain>
        <tissue evidence="1">Leaves</tissue>
    </source>
</reference>
<dbReference type="EMBL" id="CM042018">
    <property type="protein sequence ID" value="KAI3829542.1"/>
    <property type="molecule type" value="Genomic_DNA"/>
</dbReference>
<sequence>MLCQSSPRVATCRRQPRSATANRQHSPPPAIYIYYEVFCSCRPCSSNFVVQFICEKTWVEEREENCEIDSIHLCVSVITSYSPIILYTLQGRPKAKKDDGPILDPYPDHNLVPMRNVTENEVIELDRTMGRKAEKGKRKAQGKQAEEIIELRKMKYTL</sequence>
<protein>
    <submittedName>
        <fullName evidence="1">Uncharacterized protein</fullName>
    </submittedName>
</protein>
<organism evidence="1 2">
    <name type="scientific">Smallanthus sonchifolius</name>
    <dbReference type="NCBI Taxonomy" id="185202"/>
    <lineage>
        <taxon>Eukaryota</taxon>
        <taxon>Viridiplantae</taxon>
        <taxon>Streptophyta</taxon>
        <taxon>Embryophyta</taxon>
        <taxon>Tracheophyta</taxon>
        <taxon>Spermatophyta</taxon>
        <taxon>Magnoliopsida</taxon>
        <taxon>eudicotyledons</taxon>
        <taxon>Gunneridae</taxon>
        <taxon>Pentapetalae</taxon>
        <taxon>asterids</taxon>
        <taxon>campanulids</taxon>
        <taxon>Asterales</taxon>
        <taxon>Asteraceae</taxon>
        <taxon>Asteroideae</taxon>
        <taxon>Heliantheae alliance</taxon>
        <taxon>Millerieae</taxon>
        <taxon>Smallanthus</taxon>
    </lineage>
</organism>
<proteinExistence type="predicted"/>
<gene>
    <name evidence="1" type="ORF">L1987_03668</name>
</gene>
<evidence type="ECO:0000313" key="1">
    <source>
        <dbReference type="EMBL" id="KAI3829542.1"/>
    </source>
</evidence>
<comment type="caution">
    <text evidence="1">The sequence shown here is derived from an EMBL/GenBank/DDBJ whole genome shotgun (WGS) entry which is preliminary data.</text>
</comment>
<accession>A0ACB9KBB0</accession>